<protein>
    <recommendedName>
        <fullName evidence="3">HicB-like antitoxin of toxin-antitoxin system domain-containing protein</fullName>
    </recommendedName>
</protein>
<name>A0A0G2AIQ1_9BACT</name>
<gene>
    <name evidence="1" type="ORF">UY77_C0023G0013</name>
</gene>
<comment type="caution">
    <text evidence="1">The sequence shown here is derived from an EMBL/GenBank/DDBJ whole genome shotgun (WGS) entry which is preliminary data.</text>
</comment>
<dbReference type="Proteomes" id="UP000034711">
    <property type="component" value="Unassembled WGS sequence"/>
</dbReference>
<evidence type="ECO:0000313" key="1">
    <source>
        <dbReference type="EMBL" id="KKW32484.1"/>
    </source>
</evidence>
<evidence type="ECO:0008006" key="3">
    <source>
        <dbReference type="Google" id="ProtNLM"/>
    </source>
</evidence>
<dbReference type="AlphaFoldDB" id="A0A0G2AIQ1"/>
<evidence type="ECO:0000313" key="2">
    <source>
        <dbReference type="Proteomes" id="UP000034711"/>
    </source>
</evidence>
<dbReference type="InterPro" id="IPR035069">
    <property type="entry name" value="TTHA1013/TTHA0281-like"/>
</dbReference>
<reference evidence="1 2" key="1">
    <citation type="journal article" date="2015" name="Nature">
        <title>rRNA introns, odd ribosomes, and small enigmatic genomes across a large radiation of phyla.</title>
        <authorList>
            <person name="Brown C.T."/>
            <person name="Hug L.A."/>
            <person name="Thomas B.C."/>
            <person name="Sharon I."/>
            <person name="Castelle C.J."/>
            <person name="Singh A."/>
            <person name="Wilkins M.J."/>
            <person name="Williams K.H."/>
            <person name="Banfield J.F."/>
        </authorList>
    </citation>
    <scope>NUCLEOTIDE SEQUENCE [LARGE SCALE GENOMIC DNA]</scope>
</reference>
<dbReference type="EMBL" id="LCRI01000023">
    <property type="protein sequence ID" value="KKW32484.1"/>
    <property type="molecule type" value="Genomic_DNA"/>
</dbReference>
<organism evidence="1 2">
    <name type="scientific">Candidatus Uhrbacteria bacterium GW2011_GWA2_53_10</name>
    <dbReference type="NCBI Taxonomy" id="1618980"/>
    <lineage>
        <taxon>Bacteria</taxon>
        <taxon>Candidatus Uhriibacteriota</taxon>
    </lineage>
</organism>
<sequence>MEQHISYKLPVTIFRGGKHFVAYSPAVDLSSSGKSEQEARRMFTEAVEILFEELTDMGTLDIVLKDLGWTKAKGHFQPPEIVDHSVMNIQVATV</sequence>
<dbReference type="SUPFAM" id="SSF143100">
    <property type="entry name" value="TTHA1013/TTHA0281-like"/>
    <property type="match status" value="1"/>
</dbReference>
<proteinExistence type="predicted"/>
<accession>A0A0G2AIQ1</accession>